<evidence type="ECO:0000256" key="1">
    <source>
        <dbReference type="SAM" id="MobiDB-lite"/>
    </source>
</evidence>
<dbReference type="Proteomes" id="UP000266841">
    <property type="component" value="Unassembled WGS sequence"/>
</dbReference>
<dbReference type="SUPFAM" id="SSF117782">
    <property type="entry name" value="YbjQ-like"/>
    <property type="match status" value="1"/>
</dbReference>
<evidence type="ECO:0000313" key="3">
    <source>
        <dbReference type="EMBL" id="EJK60512.1"/>
    </source>
</evidence>
<gene>
    <name evidence="3" type="ORF">THAOC_19114</name>
</gene>
<evidence type="ECO:0000313" key="4">
    <source>
        <dbReference type="Proteomes" id="UP000266841"/>
    </source>
</evidence>
<reference evidence="3 4" key="1">
    <citation type="journal article" date="2012" name="Genome Biol.">
        <title>Genome and low-iron response of an oceanic diatom adapted to chronic iron limitation.</title>
        <authorList>
            <person name="Lommer M."/>
            <person name="Specht M."/>
            <person name="Roy A.S."/>
            <person name="Kraemer L."/>
            <person name="Andreson R."/>
            <person name="Gutowska M.A."/>
            <person name="Wolf J."/>
            <person name="Bergner S.V."/>
            <person name="Schilhabel M.B."/>
            <person name="Klostermeier U.C."/>
            <person name="Beiko R.G."/>
            <person name="Rosenstiel P."/>
            <person name="Hippler M."/>
            <person name="Laroche J."/>
        </authorList>
    </citation>
    <scope>NUCLEOTIDE SEQUENCE [LARGE SCALE GENOMIC DNA]</scope>
    <source>
        <strain evidence="3 4">CCMP1005</strain>
    </source>
</reference>
<feature type="compositionally biased region" description="Low complexity" evidence="1">
    <location>
        <begin position="1"/>
        <end position="12"/>
    </location>
</feature>
<dbReference type="AlphaFoldDB" id="K0SQ63"/>
<protein>
    <recommendedName>
        <fullName evidence="2">C2 domain-containing protein</fullName>
    </recommendedName>
</protein>
<dbReference type="Pfam" id="PF23025">
    <property type="entry name" value="YbjQ_2"/>
    <property type="match status" value="1"/>
</dbReference>
<comment type="caution">
    <text evidence="3">The sequence shown here is derived from an EMBL/GenBank/DDBJ whole genome shotgun (WGS) entry which is preliminary data.</text>
</comment>
<evidence type="ECO:0000259" key="2">
    <source>
        <dbReference type="Pfam" id="PF23025"/>
    </source>
</evidence>
<accession>K0SQ63</accession>
<dbReference type="Gene3D" id="3.30.110.70">
    <property type="entry name" value="Hypothetical protein apc22750. Chain B"/>
    <property type="match status" value="1"/>
</dbReference>
<name>K0SQ63_THAOC</name>
<dbReference type="OrthoDB" id="46563at2759"/>
<organism evidence="3 4">
    <name type="scientific">Thalassiosira oceanica</name>
    <name type="common">Marine diatom</name>
    <dbReference type="NCBI Taxonomy" id="159749"/>
    <lineage>
        <taxon>Eukaryota</taxon>
        <taxon>Sar</taxon>
        <taxon>Stramenopiles</taxon>
        <taxon>Ochrophyta</taxon>
        <taxon>Bacillariophyta</taxon>
        <taxon>Coscinodiscophyceae</taxon>
        <taxon>Thalassiosirophycidae</taxon>
        <taxon>Thalassiosirales</taxon>
        <taxon>Thalassiosiraceae</taxon>
        <taxon>Thalassiosira</taxon>
    </lineage>
</organism>
<feature type="region of interest" description="Disordered" evidence="1">
    <location>
        <begin position="1"/>
        <end position="46"/>
    </location>
</feature>
<feature type="non-terminal residue" evidence="3">
    <location>
        <position position="197"/>
    </location>
</feature>
<feature type="domain" description="C2" evidence="2">
    <location>
        <begin position="86"/>
        <end position="186"/>
    </location>
</feature>
<dbReference type="EMBL" id="AGNL01020982">
    <property type="protein sequence ID" value="EJK60512.1"/>
    <property type="molecule type" value="Genomic_DNA"/>
</dbReference>
<sequence>MGNSSSSTISGSVPGACPEAAESGRSAHIPSRARERRLGSTVPRSIKGVTNGKQKLDISVDGKPYSVLIPAGLRPGDQFAFTITNDETPDVLVSTLHVIPGYDTLQSKSIIYGSISVYNWSQSSQGAARQVGNLIEQVTNAIRAQAIDQGCNAVLGIAYNVTNDSSGEYGREKTVVVTATGTPCIVVPARQNATAQG</sequence>
<dbReference type="InterPro" id="IPR035439">
    <property type="entry name" value="UPF0145_dom_sf"/>
</dbReference>
<keyword evidence="4" id="KW-1185">Reference proteome</keyword>
<dbReference type="InterPro" id="IPR056431">
    <property type="entry name" value="C2CD5_YbjQ-rel_dom"/>
</dbReference>
<proteinExistence type="predicted"/>